<organism evidence="1 2">
    <name type="scientific">Naganishia friedmannii</name>
    <dbReference type="NCBI Taxonomy" id="89922"/>
    <lineage>
        <taxon>Eukaryota</taxon>
        <taxon>Fungi</taxon>
        <taxon>Dikarya</taxon>
        <taxon>Basidiomycota</taxon>
        <taxon>Agaricomycotina</taxon>
        <taxon>Tremellomycetes</taxon>
        <taxon>Filobasidiales</taxon>
        <taxon>Filobasidiaceae</taxon>
        <taxon>Naganishia</taxon>
    </lineage>
</organism>
<protein>
    <submittedName>
        <fullName evidence="1">Uncharacterized protein</fullName>
    </submittedName>
</protein>
<sequence length="478" mass="52324">MGGGYMPGQAYANLGYEYEPPRGGYSADAGWNGWDLAMAQYGGSGGGRRGAQGRGFERDWFDGIINGVASYFTIRRLTESQARESHRRIYHLQEPERYGFDDISARTLGGAAAFQAFLIWDRDHRGVYGHLPPDGNRERLVSMAVAESYVLFERLGLHNPHGQARSLTLQECAETAAATAKYIFDHHYRDSTGHDYHSDHALGRGERRHRRGRQHRRSRSSGSSSADEGGSHHHSHHTQRSRHNTTHMHEPSSDHSSHHHHHGHRDQQQQHAPYPHHHSRHSSATAEYDNAERDRAAQVYRGGGVAAPGMMPGFATGMGHRPPSMHGVPGMMMQQPGMPMQNPMMQGMQGMNPMMQNPMMYGGHPGMMQQGMGVMGGPGMMGGQGGIAYPGQMMENQMMAQHQAMHGQAVPGMNPEYAHRMDGEGPVPGTRQYAESLAYGGGMQGMGYPPGPMMGGGAYGGGGAAGMYGQPRGSWYGR</sequence>
<name>A0ACC2V6F3_9TREE</name>
<dbReference type="Proteomes" id="UP001227268">
    <property type="component" value="Unassembled WGS sequence"/>
</dbReference>
<accession>A0ACC2V6F3</accession>
<keyword evidence="2" id="KW-1185">Reference proteome</keyword>
<evidence type="ECO:0000313" key="2">
    <source>
        <dbReference type="Proteomes" id="UP001227268"/>
    </source>
</evidence>
<evidence type="ECO:0000313" key="1">
    <source>
        <dbReference type="EMBL" id="KAJ9094693.1"/>
    </source>
</evidence>
<gene>
    <name evidence="1" type="ORF">QFC21_005850</name>
</gene>
<proteinExistence type="predicted"/>
<comment type="caution">
    <text evidence="1">The sequence shown here is derived from an EMBL/GenBank/DDBJ whole genome shotgun (WGS) entry which is preliminary data.</text>
</comment>
<reference evidence="1" key="1">
    <citation type="submission" date="2023-04" db="EMBL/GenBank/DDBJ databases">
        <title>Draft Genome sequencing of Naganishia species isolated from polar environments using Oxford Nanopore Technology.</title>
        <authorList>
            <person name="Leo P."/>
            <person name="Venkateswaran K."/>
        </authorList>
    </citation>
    <scope>NUCLEOTIDE SEQUENCE</scope>
    <source>
        <strain evidence="1">MNA-CCFEE 5423</strain>
    </source>
</reference>
<dbReference type="EMBL" id="JASBWT010000024">
    <property type="protein sequence ID" value="KAJ9094693.1"/>
    <property type="molecule type" value="Genomic_DNA"/>
</dbReference>